<evidence type="ECO:0000256" key="9">
    <source>
        <dbReference type="ARBA" id="ARBA00023237"/>
    </source>
</evidence>
<keyword evidence="8 14" id="KW-0675">Receptor</keyword>
<dbReference type="Proteomes" id="UP000231134">
    <property type="component" value="Unassembled WGS sequence"/>
</dbReference>
<keyword evidence="15" id="KW-1185">Reference proteome</keyword>
<dbReference type="PROSITE" id="PS52016">
    <property type="entry name" value="TONB_DEPENDENT_REC_3"/>
    <property type="match status" value="1"/>
</dbReference>
<keyword evidence="6 11" id="KW-0798">TonB box</keyword>
<dbReference type="InterPro" id="IPR036942">
    <property type="entry name" value="Beta-barrel_TonB_sf"/>
</dbReference>
<dbReference type="PANTHER" id="PTHR30069:SF29">
    <property type="entry name" value="HEMOGLOBIN AND HEMOGLOBIN-HAPTOGLOBIN-BINDING PROTEIN 1-RELATED"/>
    <property type="match status" value="1"/>
</dbReference>
<evidence type="ECO:0000256" key="3">
    <source>
        <dbReference type="ARBA" id="ARBA00022452"/>
    </source>
</evidence>
<dbReference type="GO" id="GO:0044718">
    <property type="term" value="P:siderophore transmembrane transport"/>
    <property type="evidence" value="ECO:0007669"/>
    <property type="project" value="TreeGrafter"/>
</dbReference>
<evidence type="ECO:0000256" key="4">
    <source>
        <dbReference type="ARBA" id="ARBA00022692"/>
    </source>
</evidence>
<dbReference type="Gene3D" id="2.40.170.20">
    <property type="entry name" value="TonB-dependent receptor, beta-barrel domain"/>
    <property type="match status" value="1"/>
</dbReference>
<dbReference type="Gene3D" id="2.170.130.10">
    <property type="entry name" value="TonB-dependent receptor, plug domain"/>
    <property type="match status" value="1"/>
</dbReference>
<dbReference type="InterPro" id="IPR037066">
    <property type="entry name" value="Plug_dom_sf"/>
</dbReference>
<evidence type="ECO:0000256" key="6">
    <source>
        <dbReference type="ARBA" id="ARBA00023077"/>
    </source>
</evidence>
<evidence type="ECO:0000256" key="7">
    <source>
        <dbReference type="ARBA" id="ARBA00023136"/>
    </source>
</evidence>
<evidence type="ECO:0000256" key="2">
    <source>
        <dbReference type="ARBA" id="ARBA00022448"/>
    </source>
</evidence>
<dbReference type="Pfam" id="PF07715">
    <property type="entry name" value="Plug"/>
    <property type="match status" value="1"/>
</dbReference>
<comment type="similarity">
    <text evidence="10 11">Belongs to the TonB-dependent receptor family.</text>
</comment>
<keyword evidence="4 10" id="KW-0812">Transmembrane</keyword>
<dbReference type="GO" id="GO:0009279">
    <property type="term" value="C:cell outer membrane"/>
    <property type="evidence" value="ECO:0007669"/>
    <property type="project" value="UniProtKB-SubCell"/>
</dbReference>
<comment type="caution">
    <text evidence="14">The sequence shown here is derived from an EMBL/GenBank/DDBJ whole genome shotgun (WGS) entry which is preliminary data.</text>
</comment>
<dbReference type="InterPro" id="IPR039426">
    <property type="entry name" value="TonB-dep_rcpt-like"/>
</dbReference>
<evidence type="ECO:0000259" key="12">
    <source>
        <dbReference type="Pfam" id="PF00593"/>
    </source>
</evidence>
<keyword evidence="2 10" id="KW-0813">Transport</keyword>
<keyword evidence="5" id="KW-0732">Signal</keyword>
<dbReference type="InterPro" id="IPR012910">
    <property type="entry name" value="Plug_dom"/>
</dbReference>
<reference evidence="14 15" key="1">
    <citation type="submission" date="2017-11" db="EMBL/GenBank/DDBJ databases">
        <title>Animal gut microbial communities from fecal samples from Wisconsin, USA.</title>
        <authorList>
            <person name="Neumann A."/>
        </authorList>
    </citation>
    <scope>NUCLEOTIDE SEQUENCE [LARGE SCALE GENOMIC DNA]</scope>
    <source>
        <strain evidence="14 15">UWS3</strain>
    </source>
</reference>
<evidence type="ECO:0000256" key="5">
    <source>
        <dbReference type="ARBA" id="ARBA00022729"/>
    </source>
</evidence>
<keyword evidence="7 10" id="KW-0472">Membrane</keyword>
<dbReference type="InterPro" id="IPR000531">
    <property type="entry name" value="Beta-barrel_TonB"/>
</dbReference>
<organism evidence="14 15">
    <name type="scientific">Hallerella succinigenes</name>
    <dbReference type="NCBI Taxonomy" id="1896222"/>
    <lineage>
        <taxon>Bacteria</taxon>
        <taxon>Pseudomonadati</taxon>
        <taxon>Fibrobacterota</taxon>
        <taxon>Fibrobacteria</taxon>
        <taxon>Fibrobacterales</taxon>
        <taxon>Fibrobacteraceae</taxon>
        <taxon>Hallerella</taxon>
    </lineage>
</organism>
<keyword evidence="9 10" id="KW-0998">Cell outer membrane</keyword>
<feature type="domain" description="TonB-dependent receptor-like beta-barrel" evidence="12">
    <location>
        <begin position="274"/>
        <end position="706"/>
    </location>
</feature>
<dbReference type="SUPFAM" id="SSF56935">
    <property type="entry name" value="Porins"/>
    <property type="match status" value="1"/>
</dbReference>
<dbReference type="Pfam" id="PF00593">
    <property type="entry name" value="TonB_dep_Rec_b-barrel"/>
    <property type="match status" value="1"/>
</dbReference>
<dbReference type="PANTHER" id="PTHR30069">
    <property type="entry name" value="TONB-DEPENDENT OUTER MEMBRANE RECEPTOR"/>
    <property type="match status" value="1"/>
</dbReference>
<evidence type="ECO:0000256" key="11">
    <source>
        <dbReference type="RuleBase" id="RU003357"/>
    </source>
</evidence>
<keyword evidence="3 10" id="KW-1134">Transmembrane beta strand</keyword>
<gene>
    <name evidence="14" type="ORF">BGX16_1082</name>
</gene>
<dbReference type="EMBL" id="PGEX01000001">
    <property type="protein sequence ID" value="PJJ41125.1"/>
    <property type="molecule type" value="Genomic_DNA"/>
</dbReference>
<evidence type="ECO:0000256" key="1">
    <source>
        <dbReference type="ARBA" id="ARBA00004571"/>
    </source>
</evidence>
<evidence type="ECO:0000313" key="15">
    <source>
        <dbReference type="Proteomes" id="UP000231134"/>
    </source>
</evidence>
<evidence type="ECO:0000259" key="13">
    <source>
        <dbReference type="Pfam" id="PF07715"/>
    </source>
</evidence>
<name>A0A2M9A5Y0_9BACT</name>
<dbReference type="GO" id="GO:0015344">
    <property type="term" value="F:siderophore uptake transmembrane transporter activity"/>
    <property type="evidence" value="ECO:0007669"/>
    <property type="project" value="TreeGrafter"/>
</dbReference>
<evidence type="ECO:0000313" key="14">
    <source>
        <dbReference type="EMBL" id="PJJ41125.1"/>
    </source>
</evidence>
<sequence>MQSLRENPVRIGNGPAAVWEDETGKEPMCRNACEGAGVERSPSQKNCGNEQMRETSMNAPHARFFACALISATLGIPSVFAADSASVQNLGTSEILSGLKEAPFTESPDFITIDSKAWEGKSLSAGELLSKEAGIQLQKLGGMGSFETVSVRGASAKTVLICIDGIPVQDAGGGAVSLGGMDLNQFERVEIYKNYAPAKFGGNAIGGVINFVSKPEASNRNRLLASYGSHNSYELSYALTHKLSDRLKLSSQAGFRHSDNDYEYLDRNDTKYNTEDDTVRTRQNADYSQFSGTHSLRYMHSGHSFSSWIVTHSNEWGGNPGKENNQTYVAGFENSLLQAKYLWESPYTDAWRLEAGAAGKVEKAVSHSYFPLDRLGYTYNGYMEYGAISYTARPELRLFFEPFHCPYKIHGGLHLTGDFERVENRDNNQIASRYDWHLEKAQGDLAAEFGISPNSLLTFDLNLSGRGDYIHRSRGVLFNAVNRDTLPSAKKKHLYWAARTAALFGKEEWPVQGFASVARYFRAPQMLELYGVYQNVLSNPNLKAETGLNWEVGFRFAENRFKNTLQVLYFETRSKDGITWVTSGSLVKPLNMDKALTRGVEFEWSNRTFRFLDLSFKGTVQNPRDLSSAKYYNDKYLPNEPVFSEHLICTWHLPFQIDLTGELHYRSKTYCDRANKESVDSETLLHASVSKTFKTKTRFTFAVNNITDEDHQNIYDSYPKPGREYKATIIQDF</sequence>
<comment type="subcellular location">
    <subcellularLocation>
        <location evidence="1 10">Cell outer membrane</location>
        <topology evidence="1 10">Multi-pass membrane protein</topology>
    </subcellularLocation>
</comment>
<evidence type="ECO:0000256" key="10">
    <source>
        <dbReference type="PROSITE-ProRule" id="PRU01360"/>
    </source>
</evidence>
<dbReference type="AlphaFoldDB" id="A0A2M9A5Y0"/>
<proteinExistence type="inferred from homology"/>
<feature type="domain" description="TonB-dependent receptor plug" evidence="13">
    <location>
        <begin position="122"/>
        <end position="208"/>
    </location>
</feature>
<accession>A0A2M9A5Y0</accession>
<evidence type="ECO:0000256" key="8">
    <source>
        <dbReference type="ARBA" id="ARBA00023170"/>
    </source>
</evidence>
<protein>
    <submittedName>
        <fullName evidence="14">Outer membrane receptor protein involved in Fe transport</fullName>
    </submittedName>
</protein>